<name>A0ABU6RNL3_9FABA</name>
<reference evidence="1 2" key="1">
    <citation type="journal article" date="2023" name="Plants (Basel)">
        <title>Bridging the Gap: Combining Genomics and Transcriptomics Approaches to Understand Stylosanthes scabra, an Orphan Legume from the Brazilian Caatinga.</title>
        <authorList>
            <person name="Ferreira-Neto J.R.C."/>
            <person name="da Silva M.D."/>
            <person name="Binneck E."/>
            <person name="de Melo N.F."/>
            <person name="da Silva R.H."/>
            <person name="de Melo A.L.T.M."/>
            <person name="Pandolfi V."/>
            <person name="Bustamante F.O."/>
            <person name="Brasileiro-Vidal A.C."/>
            <person name="Benko-Iseppon A.M."/>
        </authorList>
    </citation>
    <scope>NUCLEOTIDE SEQUENCE [LARGE SCALE GENOMIC DNA]</scope>
    <source>
        <tissue evidence="1">Leaves</tissue>
    </source>
</reference>
<proteinExistence type="predicted"/>
<evidence type="ECO:0000313" key="1">
    <source>
        <dbReference type="EMBL" id="MED6125676.1"/>
    </source>
</evidence>
<comment type="caution">
    <text evidence="1">The sequence shown here is derived from an EMBL/GenBank/DDBJ whole genome shotgun (WGS) entry which is preliminary data.</text>
</comment>
<accession>A0ABU6RNL3</accession>
<dbReference type="EMBL" id="JASCZI010031015">
    <property type="protein sequence ID" value="MED6125676.1"/>
    <property type="molecule type" value="Genomic_DNA"/>
</dbReference>
<evidence type="ECO:0000313" key="2">
    <source>
        <dbReference type="Proteomes" id="UP001341840"/>
    </source>
</evidence>
<organism evidence="1 2">
    <name type="scientific">Stylosanthes scabra</name>
    <dbReference type="NCBI Taxonomy" id="79078"/>
    <lineage>
        <taxon>Eukaryota</taxon>
        <taxon>Viridiplantae</taxon>
        <taxon>Streptophyta</taxon>
        <taxon>Embryophyta</taxon>
        <taxon>Tracheophyta</taxon>
        <taxon>Spermatophyta</taxon>
        <taxon>Magnoliopsida</taxon>
        <taxon>eudicotyledons</taxon>
        <taxon>Gunneridae</taxon>
        <taxon>Pentapetalae</taxon>
        <taxon>rosids</taxon>
        <taxon>fabids</taxon>
        <taxon>Fabales</taxon>
        <taxon>Fabaceae</taxon>
        <taxon>Papilionoideae</taxon>
        <taxon>50 kb inversion clade</taxon>
        <taxon>dalbergioids sensu lato</taxon>
        <taxon>Dalbergieae</taxon>
        <taxon>Pterocarpus clade</taxon>
        <taxon>Stylosanthes</taxon>
    </lineage>
</organism>
<sequence length="293" mass="34786">MKTTRMFTCGKNRRLPCSEWRKWDQIIYHFRIRENEPYYALPRELSAKIARDDVSRLWFVDNADNCVRMRLWREGADSFLSGKDVNELMKLSTNKIDVGMQLQYLNRRVFSAEILTMDLVPLEPFPVTSTFMKSMVSEKLIRPRLELRQHGVRERHPEPLARLGVLEQQDGDFTTLGASQNHHEPAEQQDQWHHDYGQMIHIMDGSLAGVQDIQDYNFDDFPIILYISEVFLRWWMNKWCFRTTHLDVLEESVTTMEDKTQQRELPPIGFETPTLTQMMMMDNYQPTIFNEID</sequence>
<gene>
    <name evidence="1" type="ORF">PIB30_070877</name>
</gene>
<protein>
    <submittedName>
        <fullName evidence="1">Uncharacterized protein</fullName>
    </submittedName>
</protein>
<keyword evidence="2" id="KW-1185">Reference proteome</keyword>
<dbReference type="Proteomes" id="UP001341840">
    <property type="component" value="Unassembled WGS sequence"/>
</dbReference>